<dbReference type="InterPro" id="IPR050549">
    <property type="entry name" value="MFS_Trehalose_Transporter"/>
</dbReference>
<keyword evidence="2 5" id="KW-0812">Transmembrane</keyword>
<evidence type="ECO:0000313" key="7">
    <source>
        <dbReference type="Proteomes" id="UP001487740"/>
    </source>
</evidence>
<accession>A0AAW0UCI0</accession>
<feature type="transmembrane region" description="Helical" evidence="5">
    <location>
        <begin position="55"/>
        <end position="75"/>
    </location>
</feature>
<feature type="transmembrane region" description="Helical" evidence="5">
    <location>
        <begin position="12"/>
        <end position="35"/>
    </location>
</feature>
<feature type="transmembrane region" description="Helical" evidence="5">
    <location>
        <begin position="284"/>
        <end position="307"/>
    </location>
</feature>
<evidence type="ECO:0000256" key="5">
    <source>
        <dbReference type="SAM" id="Phobius"/>
    </source>
</evidence>
<dbReference type="InterPro" id="IPR005828">
    <property type="entry name" value="MFS_sugar_transport-like"/>
</dbReference>
<feature type="transmembrane region" description="Helical" evidence="5">
    <location>
        <begin position="351"/>
        <end position="370"/>
    </location>
</feature>
<keyword evidence="7" id="KW-1185">Reference proteome</keyword>
<dbReference type="AlphaFoldDB" id="A0AAW0UCI0"/>
<feature type="transmembrane region" description="Helical" evidence="5">
    <location>
        <begin position="82"/>
        <end position="99"/>
    </location>
</feature>
<feature type="transmembrane region" description="Helical" evidence="5">
    <location>
        <begin position="319"/>
        <end position="339"/>
    </location>
</feature>
<dbReference type="SUPFAM" id="SSF103473">
    <property type="entry name" value="MFS general substrate transporter"/>
    <property type="match status" value="1"/>
</dbReference>
<proteinExistence type="predicted"/>
<organism evidence="6 7">
    <name type="scientific">Scylla paramamosain</name>
    <name type="common">Mud crab</name>
    <dbReference type="NCBI Taxonomy" id="85552"/>
    <lineage>
        <taxon>Eukaryota</taxon>
        <taxon>Metazoa</taxon>
        <taxon>Ecdysozoa</taxon>
        <taxon>Arthropoda</taxon>
        <taxon>Crustacea</taxon>
        <taxon>Multicrustacea</taxon>
        <taxon>Malacostraca</taxon>
        <taxon>Eumalacostraca</taxon>
        <taxon>Eucarida</taxon>
        <taxon>Decapoda</taxon>
        <taxon>Pleocyemata</taxon>
        <taxon>Brachyura</taxon>
        <taxon>Eubrachyura</taxon>
        <taxon>Portunoidea</taxon>
        <taxon>Portunidae</taxon>
        <taxon>Portuninae</taxon>
        <taxon>Scylla</taxon>
    </lineage>
</organism>
<dbReference type="InterPro" id="IPR036259">
    <property type="entry name" value="MFS_trans_sf"/>
</dbReference>
<dbReference type="PANTHER" id="PTHR48021">
    <property type="match status" value="1"/>
</dbReference>
<gene>
    <name evidence="6" type="ORF">O3P69_004566</name>
</gene>
<evidence type="ECO:0000256" key="1">
    <source>
        <dbReference type="ARBA" id="ARBA00004370"/>
    </source>
</evidence>
<evidence type="ECO:0008006" key="8">
    <source>
        <dbReference type="Google" id="ProtNLM"/>
    </source>
</evidence>
<dbReference type="PANTHER" id="PTHR48021:SF1">
    <property type="entry name" value="GH07001P-RELATED"/>
    <property type="match status" value="1"/>
</dbReference>
<comment type="subcellular location">
    <subcellularLocation>
        <location evidence="1">Membrane</location>
    </subcellularLocation>
</comment>
<keyword evidence="3 5" id="KW-1133">Transmembrane helix</keyword>
<name>A0AAW0UCI0_SCYPA</name>
<dbReference type="Proteomes" id="UP001487740">
    <property type="component" value="Unassembled WGS sequence"/>
</dbReference>
<evidence type="ECO:0000313" key="6">
    <source>
        <dbReference type="EMBL" id="KAK8397842.1"/>
    </source>
</evidence>
<dbReference type="Pfam" id="PF00083">
    <property type="entry name" value="Sugar_tr"/>
    <property type="match status" value="2"/>
</dbReference>
<dbReference type="EMBL" id="JARAKH010000013">
    <property type="protein sequence ID" value="KAK8397842.1"/>
    <property type="molecule type" value="Genomic_DNA"/>
</dbReference>
<reference evidence="6 7" key="1">
    <citation type="submission" date="2023-03" db="EMBL/GenBank/DDBJ databases">
        <title>High-quality genome of Scylla paramamosain provides insights in environmental adaptation.</title>
        <authorList>
            <person name="Zhang L."/>
        </authorList>
    </citation>
    <scope>NUCLEOTIDE SEQUENCE [LARGE SCALE GENOMIC DNA]</scope>
    <source>
        <strain evidence="6">LZ_2023a</strain>
        <tissue evidence="6">Muscle</tissue>
    </source>
</reference>
<evidence type="ECO:0000256" key="2">
    <source>
        <dbReference type="ARBA" id="ARBA00022692"/>
    </source>
</evidence>
<evidence type="ECO:0000256" key="4">
    <source>
        <dbReference type="ARBA" id="ARBA00023136"/>
    </source>
</evidence>
<dbReference type="GO" id="GO:0022857">
    <property type="term" value="F:transmembrane transporter activity"/>
    <property type="evidence" value="ECO:0007669"/>
    <property type="project" value="InterPro"/>
</dbReference>
<feature type="transmembrane region" description="Helical" evidence="5">
    <location>
        <begin position="170"/>
        <end position="188"/>
    </location>
</feature>
<keyword evidence="4 5" id="KW-0472">Membrane</keyword>
<feature type="transmembrane region" description="Helical" evidence="5">
    <location>
        <begin position="253"/>
        <end position="272"/>
    </location>
</feature>
<sequence length="399" mass="43622">MKKSLQQPRTKWWPILVLSIVSISEGTCVSFPGIVQPQLTKAAPGELSLTTEEVSILNSLFHMGLVMAACPSLPLQTIMGQRIVIVLGICLNVSAWLAITLTKKIWVLCLARFAQGMCLNTGGPSITTYLVETAHKNNRGWQTGTQYLSRSIGLLVPAITTTANLSWRQTGIVCCVLSLVPIIGILLLPDSPRWLMTRGRNTEAQKALKYFRGECSEIESEYKEIVSQALKEGQGDICHQTSMLFRAPTRRTLSLLFVTASTIYFGGSNLVITYMRFGISDISWMPIAAIIIMLFSDGIGCTGYYTLEGELLPLSCRTIGVLSLKCAGGMSAVLNMMTYEQTIVALEMDGAFLLYGALSAIAPFIIIFCLQETHGVSLEELTVSVSQNDNTVKTKTLNI</sequence>
<protein>
    <recommendedName>
        <fullName evidence="8">Major facilitator superfamily (MFS) profile domain-containing protein</fullName>
    </recommendedName>
</protein>
<dbReference type="Gene3D" id="1.20.1250.20">
    <property type="entry name" value="MFS general substrate transporter like domains"/>
    <property type="match status" value="2"/>
</dbReference>
<comment type="caution">
    <text evidence="6">The sequence shown here is derived from an EMBL/GenBank/DDBJ whole genome shotgun (WGS) entry which is preliminary data.</text>
</comment>
<dbReference type="GO" id="GO:0016020">
    <property type="term" value="C:membrane"/>
    <property type="evidence" value="ECO:0007669"/>
    <property type="project" value="UniProtKB-SubCell"/>
</dbReference>
<evidence type="ECO:0000256" key="3">
    <source>
        <dbReference type="ARBA" id="ARBA00022989"/>
    </source>
</evidence>